<sequence>MSKIAAQIADTLMDAYAGQVVATDTLIDRIEVEYLATRKRAAAVSSYFDVLAEVERRGAELGAAGWRTFPSAA</sequence>
<gene>
    <name evidence="1" type="primary">19</name>
    <name evidence="1" type="ORF">SEA_APUNK_19</name>
</gene>
<name>A0A976U9N7_9CAUD</name>
<reference evidence="1" key="1">
    <citation type="submission" date="2022-06" db="EMBL/GenBank/DDBJ databases">
        <authorList>
            <person name="Harrison M."/>
            <person name="Anderman E."/>
            <person name="Dini T."/>
            <person name="Eldabh K."/>
            <person name="Frino T."/>
            <person name="Milavec J."/>
            <person name="Profrock V."/>
            <person name="Qyshkollari T."/>
            <person name="Sayed A."/>
            <person name="Virtue R."/>
            <person name="Bieri S.M."/>
            <person name="Bultje S."/>
            <person name="Chang H."/>
            <person name="Harsh E."/>
            <person name="Harsh J."/>
            <person name="Kok S.K."/>
            <person name="Lacroix V.J."/>
            <person name="McCurdy J.B."/>
            <person name="Nguyen A.V."/>
            <person name="Pastoor E.C."/>
            <person name="Ribbe G.J."/>
            <person name="Schneider L.A."/>
            <person name="Schroeder J.E."/>
            <person name="Steen S.B."/>
            <person name="Stob E.J."/>
            <person name="Sytsema I.L."/>
            <person name="Timmer L.J."/>
            <person name="Tsurho V."/>
            <person name="Van B.A."/>
            <person name="Verhoeven A.R."/>
            <person name="Vroon N.G."/>
            <person name="Wan G."/>
            <person name="Woldt K.M."/>
            <person name="Wertz J.T."/>
            <person name="DeJong R.J."/>
            <person name="Delesalle V.A."/>
            <person name="Garlena R.A."/>
            <person name="Russell D.A."/>
            <person name="Jacobs-Sera D."/>
            <person name="Hatfull G.F."/>
        </authorList>
    </citation>
    <scope>NUCLEOTIDE SEQUENCE</scope>
</reference>
<dbReference type="EMBL" id="ON755186">
    <property type="protein sequence ID" value="UVF61640.1"/>
    <property type="molecule type" value="Genomic_DNA"/>
</dbReference>
<dbReference type="Proteomes" id="UP001059489">
    <property type="component" value="Segment"/>
</dbReference>
<protein>
    <submittedName>
        <fullName evidence="1">Uncharacterized protein</fullName>
    </submittedName>
</protein>
<accession>A0A976U9N7</accession>
<evidence type="ECO:0000313" key="2">
    <source>
        <dbReference type="Proteomes" id="UP001059489"/>
    </source>
</evidence>
<evidence type="ECO:0000313" key="1">
    <source>
        <dbReference type="EMBL" id="UVF61640.1"/>
    </source>
</evidence>
<proteinExistence type="predicted"/>
<keyword evidence="2" id="KW-1185">Reference proteome</keyword>
<organism evidence="1 2">
    <name type="scientific">Gordonia phage APunk</name>
    <dbReference type="NCBI Taxonomy" id="2926082"/>
    <lineage>
        <taxon>Viruses</taxon>
        <taxon>Duplodnaviria</taxon>
        <taxon>Heunggongvirae</taxon>
        <taxon>Uroviricota</taxon>
        <taxon>Caudoviricetes</taxon>
        <taxon>Stackebrandtviridae</taxon>
        <taxon>Schenleyvirinae</taxon>
        <taxon>Zitchvirus</taxon>
        <taxon>Zitchvirus apunk</taxon>
    </lineage>
</organism>